<dbReference type="Gene3D" id="1.20.1560.10">
    <property type="entry name" value="ABC transporter type 1, transmembrane domain"/>
    <property type="match status" value="1"/>
</dbReference>
<evidence type="ECO:0000256" key="5">
    <source>
        <dbReference type="ARBA" id="ARBA00022989"/>
    </source>
</evidence>
<comment type="subcellular location">
    <subcellularLocation>
        <location evidence="1">Cell membrane</location>
        <topology evidence="1">Multi-pass membrane protein</topology>
    </subcellularLocation>
</comment>
<dbReference type="InterPro" id="IPR036640">
    <property type="entry name" value="ABC1_TM_sf"/>
</dbReference>
<dbReference type="SUPFAM" id="SSF90123">
    <property type="entry name" value="ABC transporter transmembrane region"/>
    <property type="match status" value="1"/>
</dbReference>
<evidence type="ECO:0000256" key="1">
    <source>
        <dbReference type="ARBA" id="ARBA00004651"/>
    </source>
</evidence>
<dbReference type="PANTHER" id="PTHR43394:SF1">
    <property type="entry name" value="ATP-BINDING CASSETTE SUB-FAMILY B MEMBER 10, MITOCHONDRIAL"/>
    <property type="match status" value="1"/>
</dbReference>
<dbReference type="GO" id="GO:0005524">
    <property type="term" value="F:ATP binding"/>
    <property type="evidence" value="ECO:0007669"/>
    <property type="project" value="UniProtKB-KW"/>
</dbReference>
<feature type="transmembrane region" description="Helical" evidence="7">
    <location>
        <begin position="186"/>
        <end position="207"/>
    </location>
</feature>
<keyword evidence="6 7" id="KW-0472">Membrane</keyword>
<dbReference type="PANTHER" id="PTHR43394">
    <property type="entry name" value="ATP-DEPENDENT PERMEASE MDL1, MITOCHONDRIAL"/>
    <property type="match status" value="1"/>
</dbReference>
<feature type="transmembrane region" description="Helical" evidence="7">
    <location>
        <begin position="302"/>
        <end position="324"/>
    </location>
</feature>
<dbReference type="RefSeq" id="WP_126271983.1">
    <property type="nucleotide sequence ID" value="NZ_CP034463.1"/>
</dbReference>
<organism evidence="10 11">
    <name type="scientific">Streptomyces aquilus</name>
    <dbReference type="NCBI Taxonomy" id="2548456"/>
    <lineage>
        <taxon>Bacteria</taxon>
        <taxon>Bacillati</taxon>
        <taxon>Actinomycetota</taxon>
        <taxon>Actinomycetes</taxon>
        <taxon>Kitasatosporales</taxon>
        <taxon>Streptomycetaceae</taxon>
        <taxon>Streptomyces</taxon>
    </lineage>
</organism>
<keyword evidence="3" id="KW-0547">Nucleotide-binding</keyword>
<dbReference type="InterPro" id="IPR027417">
    <property type="entry name" value="P-loop_NTPase"/>
</dbReference>
<dbReference type="InterPro" id="IPR011527">
    <property type="entry name" value="ABC1_TM_dom"/>
</dbReference>
<keyword evidence="11" id="KW-1185">Reference proteome</keyword>
<evidence type="ECO:0000256" key="7">
    <source>
        <dbReference type="SAM" id="Phobius"/>
    </source>
</evidence>
<dbReference type="InterPro" id="IPR003439">
    <property type="entry name" value="ABC_transporter-like_ATP-bd"/>
</dbReference>
<feature type="transmembrane region" description="Helical" evidence="7">
    <location>
        <begin position="213"/>
        <end position="233"/>
    </location>
</feature>
<evidence type="ECO:0000256" key="3">
    <source>
        <dbReference type="ARBA" id="ARBA00022741"/>
    </source>
</evidence>
<dbReference type="InterPro" id="IPR039421">
    <property type="entry name" value="Type_1_exporter"/>
</dbReference>
<dbReference type="AlphaFoldDB" id="A0A3Q9BYZ2"/>
<keyword evidence="2 7" id="KW-0812">Transmembrane</keyword>
<evidence type="ECO:0000259" key="9">
    <source>
        <dbReference type="PROSITE" id="PS50929"/>
    </source>
</evidence>
<reference evidence="10 11" key="1">
    <citation type="submission" date="2018-12" db="EMBL/GenBank/DDBJ databases">
        <authorList>
            <person name="Li K."/>
        </authorList>
    </citation>
    <scope>NUCLEOTIDE SEQUENCE [LARGE SCALE GENOMIC DNA]</scope>
    <source>
        <strain evidence="11">CR22</strain>
    </source>
</reference>
<name>A0A3Q9BYZ2_9ACTN</name>
<dbReference type="GO" id="GO:0016887">
    <property type="term" value="F:ATP hydrolysis activity"/>
    <property type="evidence" value="ECO:0007669"/>
    <property type="project" value="InterPro"/>
</dbReference>
<feature type="transmembrane region" description="Helical" evidence="7">
    <location>
        <begin position="70"/>
        <end position="91"/>
    </location>
</feature>
<evidence type="ECO:0000313" key="11">
    <source>
        <dbReference type="Proteomes" id="UP000280197"/>
    </source>
</evidence>
<evidence type="ECO:0000259" key="8">
    <source>
        <dbReference type="PROSITE" id="PS50893"/>
    </source>
</evidence>
<protein>
    <submittedName>
        <fullName evidence="10">ABC transporter ATP-binding protein</fullName>
    </submittedName>
</protein>
<dbReference type="Gene3D" id="3.40.50.300">
    <property type="entry name" value="P-loop containing nucleotide triphosphate hydrolases"/>
    <property type="match status" value="1"/>
</dbReference>
<evidence type="ECO:0000256" key="2">
    <source>
        <dbReference type="ARBA" id="ARBA00022692"/>
    </source>
</evidence>
<dbReference type="GO" id="GO:0005886">
    <property type="term" value="C:plasma membrane"/>
    <property type="evidence" value="ECO:0007669"/>
    <property type="project" value="UniProtKB-SubCell"/>
</dbReference>
<dbReference type="EMBL" id="CP034463">
    <property type="protein sequence ID" value="AZP17792.1"/>
    <property type="molecule type" value="Genomic_DNA"/>
</dbReference>
<feature type="transmembrane region" description="Helical" evidence="7">
    <location>
        <begin position="111"/>
        <end position="132"/>
    </location>
</feature>
<dbReference type="Proteomes" id="UP000280197">
    <property type="component" value="Chromosome"/>
</dbReference>
<dbReference type="GO" id="GO:0015421">
    <property type="term" value="F:ABC-type oligopeptide transporter activity"/>
    <property type="evidence" value="ECO:0007669"/>
    <property type="project" value="TreeGrafter"/>
</dbReference>
<dbReference type="Pfam" id="PF00005">
    <property type="entry name" value="ABC_tran"/>
    <property type="match status" value="1"/>
</dbReference>
<sequence length="663" mass="71704">MKRLLKRVWKTEQTVSESEVALFGGALRYDFGWVRHEYARLDTKFGQAALMVPTLVGSTLRLAWQADRRALLTIGIAEVGQSITQAAGLLVTNQVIQALLKDGDNASRLHAALPALIVGCIIAVVGTVLACLSTAGTGRLEPKVERLATEQFLEGAARAELEAIEDGEFRTLLDSAYFGAQSSRTMIGVCVAVVNGVFSLIAAAGVVTVLSPVLLPLLLLIALPRGWGAMHVARRRYASRMQWIEHERAKRLVNNLITARESATEIRVHQVGPFLLDHFHEMGQTAEAEQTRLADGRAVTELIAAAMAGLASAATFAGLGALWLTGHMSAATVATAALAIRTGSASLGALVDNILRLHEESLYVRDLDHFRDEAERRAIPTGGQPVSDFPDQVTFENVSFTYPERDTPALHEVNLTFPRGAVIALVGANGSGKSTAVKLLAGLHRPTAGRILWGQTDLVEADRVDIFRHVAALDQGFQRWPFTLRTNIQIGQPERNADDDITRAAAYSGADKLAAALPRGLGTLLARQFRGGQELSGGQWQTVGQARLRHRQASLVIADEPTSALDPEAEIESFERIRRLADEGKTVVLVSHRMAGVQHADIIYVLDEGHLVESGSHQELMARPDSPYRRMYLMQANQYGSTAPLVLPTPSANGESHAASTPD</sequence>
<dbReference type="CDD" id="cd03228">
    <property type="entry name" value="ABCC_MRP_Like"/>
    <property type="match status" value="1"/>
</dbReference>
<proteinExistence type="predicted"/>
<keyword evidence="5 7" id="KW-1133">Transmembrane helix</keyword>
<evidence type="ECO:0000256" key="6">
    <source>
        <dbReference type="ARBA" id="ARBA00023136"/>
    </source>
</evidence>
<evidence type="ECO:0000313" key="10">
    <source>
        <dbReference type="EMBL" id="AZP17792.1"/>
    </source>
</evidence>
<dbReference type="InterPro" id="IPR003593">
    <property type="entry name" value="AAA+_ATPase"/>
</dbReference>
<dbReference type="SMART" id="SM00382">
    <property type="entry name" value="AAA"/>
    <property type="match status" value="1"/>
</dbReference>
<dbReference type="PROSITE" id="PS50893">
    <property type="entry name" value="ABC_TRANSPORTER_2"/>
    <property type="match status" value="1"/>
</dbReference>
<evidence type="ECO:0000256" key="4">
    <source>
        <dbReference type="ARBA" id="ARBA00022840"/>
    </source>
</evidence>
<dbReference type="KEGG" id="saqu:EJC51_17810"/>
<dbReference type="PROSITE" id="PS50929">
    <property type="entry name" value="ABC_TM1F"/>
    <property type="match status" value="1"/>
</dbReference>
<gene>
    <name evidence="10" type="ORF">EJC51_17810</name>
</gene>
<feature type="domain" description="ABC transmembrane type-1" evidence="9">
    <location>
        <begin position="79"/>
        <end position="359"/>
    </location>
</feature>
<keyword evidence="4 10" id="KW-0067">ATP-binding</keyword>
<dbReference type="SUPFAM" id="SSF52540">
    <property type="entry name" value="P-loop containing nucleoside triphosphate hydrolases"/>
    <property type="match status" value="1"/>
</dbReference>
<feature type="domain" description="ABC transporter" evidence="8">
    <location>
        <begin position="393"/>
        <end position="633"/>
    </location>
</feature>
<accession>A0A3Q9BYZ2</accession>